<dbReference type="NCBIfam" id="NF033487">
    <property type="entry name" value="Lacal_2735_fam"/>
    <property type="match status" value="1"/>
</dbReference>
<dbReference type="EMBL" id="WOCD01000001">
    <property type="protein sequence ID" value="MUH71448.1"/>
    <property type="molecule type" value="Genomic_DNA"/>
</dbReference>
<dbReference type="AlphaFoldDB" id="A0A6N8F5H9"/>
<organism evidence="1 2">
    <name type="scientific">Psychrosphaera haliotis</name>
    <dbReference type="NCBI Taxonomy" id="555083"/>
    <lineage>
        <taxon>Bacteria</taxon>
        <taxon>Pseudomonadati</taxon>
        <taxon>Pseudomonadota</taxon>
        <taxon>Gammaproteobacteria</taxon>
        <taxon>Alteromonadales</taxon>
        <taxon>Pseudoalteromonadaceae</taxon>
        <taxon>Psychrosphaera</taxon>
    </lineage>
</organism>
<evidence type="ECO:0000313" key="1">
    <source>
        <dbReference type="EMBL" id="MUH71448.1"/>
    </source>
</evidence>
<protein>
    <submittedName>
        <fullName evidence="1">Lacal_2735 family protein</fullName>
    </submittedName>
</protein>
<name>A0A6N8F5H9_9GAMM</name>
<comment type="caution">
    <text evidence="1">The sequence shown here is derived from an EMBL/GenBank/DDBJ whole genome shotgun (WGS) entry which is preliminary data.</text>
</comment>
<reference evidence="1 2" key="1">
    <citation type="submission" date="2019-11" db="EMBL/GenBank/DDBJ databases">
        <title>P. haliotis isolates from Z. marina roots.</title>
        <authorList>
            <person name="Cohen M."/>
            <person name="Jospin G."/>
            <person name="Eisen J.A."/>
            <person name="Coil D.A."/>
        </authorList>
    </citation>
    <scope>NUCLEOTIDE SEQUENCE [LARGE SCALE GENOMIC DNA]</scope>
    <source>
        <strain evidence="1 2">UCD-MCMsp1aY</strain>
    </source>
</reference>
<dbReference type="InterPro" id="IPR045493">
    <property type="entry name" value="DUF6435"/>
</dbReference>
<dbReference type="Proteomes" id="UP000439994">
    <property type="component" value="Unassembled WGS sequence"/>
</dbReference>
<accession>A0A6N8F5H9</accession>
<dbReference type="OrthoDB" id="292170at2"/>
<sequence length="59" mass="7001">MGLFGKLFDPVKRKRKLYDKKLEEGMLAQRKGDIRLYAQLSEEAEKMWAEIEALEKDKK</sequence>
<dbReference type="RefSeq" id="WP_155694178.1">
    <property type="nucleotide sequence ID" value="NZ_WOCD01000001.1"/>
</dbReference>
<gene>
    <name evidence="1" type="ORF">GNP35_02395</name>
</gene>
<evidence type="ECO:0000313" key="2">
    <source>
        <dbReference type="Proteomes" id="UP000439994"/>
    </source>
</evidence>
<keyword evidence="2" id="KW-1185">Reference proteome</keyword>
<proteinExistence type="predicted"/>
<dbReference type="Pfam" id="PF20027">
    <property type="entry name" value="DUF6435"/>
    <property type="match status" value="1"/>
</dbReference>